<dbReference type="Proteomes" id="UP000885317">
    <property type="component" value="Unassembled WGS sequence"/>
</dbReference>
<feature type="transmembrane region" description="Helical" evidence="8">
    <location>
        <begin position="7"/>
        <end position="26"/>
    </location>
</feature>
<keyword evidence="6 8" id="KW-1133">Transmembrane helix</keyword>
<dbReference type="AlphaFoldDB" id="A0A3R0UC58"/>
<evidence type="ECO:0000256" key="1">
    <source>
        <dbReference type="ARBA" id="ARBA00004429"/>
    </source>
</evidence>
<dbReference type="InterPro" id="IPR019689">
    <property type="entry name" value="Toxin_GhoT/OrtT"/>
</dbReference>
<dbReference type="GO" id="GO:0005886">
    <property type="term" value="C:plasma membrane"/>
    <property type="evidence" value="ECO:0007669"/>
    <property type="project" value="UniProtKB-SubCell"/>
</dbReference>
<evidence type="ECO:0000256" key="4">
    <source>
        <dbReference type="ARBA" id="ARBA00022519"/>
    </source>
</evidence>
<evidence type="ECO:0000256" key="7">
    <source>
        <dbReference type="ARBA" id="ARBA00023136"/>
    </source>
</evidence>
<protein>
    <submittedName>
        <fullName evidence="9">GhoT/OrtT family toxin</fullName>
    </submittedName>
</protein>
<accession>A0A3R0UC58</accession>
<evidence type="ECO:0000313" key="9">
    <source>
        <dbReference type="EMBL" id="MLE30246.1"/>
    </source>
</evidence>
<dbReference type="EMBL" id="RUTY01000009">
    <property type="protein sequence ID" value="MLE30246.1"/>
    <property type="molecule type" value="Genomic_DNA"/>
</dbReference>
<comment type="similarity">
    <text evidence="2">Belongs to the GhoT/OrtT toxin family.</text>
</comment>
<dbReference type="Pfam" id="PF10753">
    <property type="entry name" value="Toxin_GhoT_OrtT"/>
    <property type="match status" value="1"/>
</dbReference>
<evidence type="ECO:0000256" key="5">
    <source>
        <dbReference type="ARBA" id="ARBA00022692"/>
    </source>
</evidence>
<evidence type="ECO:0000313" key="10">
    <source>
        <dbReference type="Proteomes" id="UP000885317"/>
    </source>
</evidence>
<keyword evidence="5 8" id="KW-0812">Transmembrane</keyword>
<keyword evidence="4" id="KW-0997">Cell inner membrane</keyword>
<comment type="caution">
    <text evidence="9">The sequence shown here is derived from an EMBL/GenBank/DDBJ whole genome shotgun (WGS) entry which is preliminary data.</text>
</comment>
<proteinExistence type="inferred from homology"/>
<keyword evidence="7 8" id="KW-0472">Membrane</keyword>
<organism evidence="9 10">
    <name type="scientific">Salmonella enterica</name>
    <name type="common">Salmonella choleraesuis</name>
    <dbReference type="NCBI Taxonomy" id="28901"/>
    <lineage>
        <taxon>Bacteria</taxon>
        <taxon>Pseudomonadati</taxon>
        <taxon>Pseudomonadota</taxon>
        <taxon>Gammaproteobacteria</taxon>
        <taxon>Enterobacterales</taxon>
        <taxon>Enterobacteriaceae</taxon>
        <taxon>Salmonella</taxon>
    </lineage>
</organism>
<feature type="transmembrane region" description="Helical" evidence="8">
    <location>
        <begin position="32"/>
        <end position="56"/>
    </location>
</feature>
<name>A0A3R0UC58_SALER</name>
<comment type="subcellular location">
    <subcellularLocation>
        <location evidence="1">Cell inner membrane</location>
        <topology evidence="1">Multi-pass membrane protein</topology>
    </subcellularLocation>
</comment>
<evidence type="ECO:0000256" key="2">
    <source>
        <dbReference type="ARBA" id="ARBA00010408"/>
    </source>
</evidence>
<evidence type="ECO:0000256" key="8">
    <source>
        <dbReference type="SAM" id="Phobius"/>
    </source>
</evidence>
<evidence type="ECO:0000256" key="6">
    <source>
        <dbReference type="ARBA" id="ARBA00022989"/>
    </source>
</evidence>
<sequence>MSSCQEILIVYIAMALISGFITWIFSHDIKRIRLLSAIMVGITWPLSFPIALLTLLL</sequence>
<keyword evidence="3" id="KW-1003">Cell membrane</keyword>
<reference evidence="9 10" key="1">
    <citation type="submission" date="2018-10" db="EMBL/GenBank/DDBJ databases">
        <authorList>
            <consortium name="PulseNet: The National Subtyping Network for Foodborne Disease Surveillance"/>
            <person name="Tarr C.L."/>
            <person name="Trees E."/>
            <person name="Katz L.S."/>
            <person name="Carleton-Romer H.A."/>
            <person name="Stroika S."/>
            <person name="Kucerova Z."/>
            <person name="Roache K.F."/>
            <person name="Sabol A.L."/>
            <person name="Besser J."/>
            <person name="Gerner-Smidt P."/>
        </authorList>
    </citation>
    <scope>NUCLEOTIDE SEQUENCE [LARGE SCALE GENOMIC DNA]</scope>
    <source>
        <strain evidence="9 10">PNUSAS056479</strain>
    </source>
</reference>
<gene>
    <name evidence="9" type="ORF">EBH50_09795</name>
</gene>
<evidence type="ECO:0000256" key="3">
    <source>
        <dbReference type="ARBA" id="ARBA00022475"/>
    </source>
</evidence>